<organism evidence="3 4">
    <name type="scientific">Haloactinomyces albus</name>
    <dbReference type="NCBI Taxonomy" id="1352928"/>
    <lineage>
        <taxon>Bacteria</taxon>
        <taxon>Bacillati</taxon>
        <taxon>Actinomycetota</taxon>
        <taxon>Actinomycetes</taxon>
        <taxon>Actinopolysporales</taxon>
        <taxon>Actinopolysporaceae</taxon>
        <taxon>Haloactinomyces</taxon>
    </lineage>
</organism>
<protein>
    <submittedName>
        <fullName evidence="3">Mannose/cellobiose epimerase-like protein (N-acyl-D-glucosamine 2-epimerase family)</fullName>
    </submittedName>
</protein>
<dbReference type="InterPro" id="IPR012341">
    <property type="entry name" value="6hp_glycosidase-like_sf"/>
</dbReference>
<sequence>MTDRDTSVHHEWLAAQRREIVDFAVASRIPESGFGWLDAAGKLSQREPIATWITARMTHVFSLAHGFGDADTAALADHGITALRGPLHDDEHGGWYSGTADTTKGAYEHAFVVLAAGSAAAMGRPGAEELLAEALDTVEKRFWEDGAGLARESWDRQWSATEEYRGANSNMHLVEAFLAAGDATGDHTWHRRALGIAENLIHEVAAAHDWRLPEHFTPNWQPILDYNSDQPQHRFRPHGSTVGHWLEWARLLVQLEAVLGTEAPDWLLGDARHLFESALDRGWNADGHPGFVYTLDWQDRPQVRARMHWVIAEAILTAAALHHRTGEDHYLRWYGTFWDYARTHHIDTDHGSWHHEVTPDGHPADSVWSGKPDAYHAYQAALLPTLPLAPAPAVLAAKRMRQAPR</sequence>
<dbReference type="EMBL" id="JAVDXW010000001">
    <property type="protein sequence ID" value="MDR7303754.1"/>
    <property type="molecule type" value="Genomic_DNA"/>
</dbReference>
<proteinExistence type="inferred from homology"/>
<dbReference type="InterPro" id="IPR008928">
    <property type="entry name" value="6-hairpin_glycosidase_sf"/>
</dbReference>
<dbReference type="Pfam" id="PF07221">
    <property type="entry name" value="GlcNAc_2-epim"/>
    <property type="match status" value="1"/>
</dbReference>
<dbReference type="PANTHER" id="PTHR15108">
    <property type="entry name" value="N-ACYLGLUCOSAMINE-2-EPIMERASE"/>
    <property type="match status" value="1"/>
</dbReference>
<evidence type="ECO:0000256" key="2">
    <source>
        <dbReference type="ARBA" id="ARBA00023235"/>
    </source>
</evidence>
<evidence type="ECO:0000313" key="3">
    <source>
        <dbReference type="EMBL" id="MDR7303754.1"/>
    </source>
</evidence>
<dbReference type="GO" id="GO:0016853">
    <property type="term" value="F:isomerase activity"/>
    <property type="evidence" value="ECO:0007669"/>
    <property type="project" value="UniProtKB-KW"/>
</dbReference>
<keyword evidence="4" id="KW-1185">Reference proteome</keyword>
<reference evidence="3" key="1">
    <citation type="submission" date="2023-07" db="EMBL/GenBank/DDBJ databases">
        <title>Sequencing the genomes of 1000 actinobacteria strains.</title>
        <authorList>
            <person name="Klenk H.-P."/>
        </authorList>
    </citation>
    <scope>NUCLEOTIDE SEQUENCE</scope>
    <source>
        <strain evidence="3">DSM 45977</strain>
    </source>
</reference>
<dbReference type="Gene3D" id="1.50.10.10">
    <property type="match status" value="1"/>
</dbReference>
<dbReference type="AlphaFoldDB" id="A0AAE3ZHL3"/>
<evidence type="ECO:0000313" key="4">
    <source>
        <dbReference type="Proteomes" id="UP001180845"/>
    </source>
</evidence>
<keyword evidence="2" id="KW-0413">Isomerase</keyword>
<dbReference type="RefSeq" id="WP_310276328.1">
    <property type="nucleotide sequence ID" value="NZ_JAVDXW010000001.1"/>
</dbReference>
<gene>
    <name evidence="3" type="ORF">JOF55_003935</name>
</gene>
<dbReference type="SUPFAM" id="SSF48208">
    <property type="entry name" value="Six-hairpin glycosidases"/>
    <property type="match status" value="1"/>
</dbReference>
<comment type="similarity">
    <text evidence="1">Belongs to the N-acylglucosamine 2-epimerase family.</text>
</comment>
<dbReference type="GO" id="GO:0005975">
    <property type="term" value="P:carbohydrate metabolic process"/>
    <property type="evidence" value="ECO:0007669"/>
    <property type="project" value="InterPro"/>
</dbReference>
<comment type="caution">
    <text evidence="3">The sequence shown here is derived from an EMBL/GenBank/DDBJ whole genome shotgun (WGS) entry which is preliminary data.</text>
</comment>
<name>A0AAE3ZHL3_9ACTN</name>
<accession>A0AAE3ZHL3</accession>
<dbReference type="InterPro" id="IPR010819">
    <property type="entry name" value="AGE/CE"/>
</dbReference>
<dbReference type="Proteomes" id="UP001180845">
    <property type="component" value="Unassembled WGS sequence"/>
</dbReference>
<evidence type="ECO:0000256" key="1">
    <source>
        <dbReference type="ARBA" id="ARBA00008558"/>
    </source>
</evidence>